<dbReference type="PANTHER" id="PTHR38790">
    <property type="entry name" value="2EXR DOMAIN-CONTAINING PROTEIN-RELATED"/>
    <property type="match status" value="1"/>
</dbReference>
<dbReference type="OrthoDB" id="5314997at2759"/>
<evidence type="ECO:0000313" key="2">
    <source>
        <dbReference type="Proteomes" id="UP000664132"/>
    </source>
</evidence>
<evidence type="ECO:0000313" key="1">
    <source>
        <dbReference type="EMBL" id="KAG4411643.1"/>
    </source>
</evidence>
<dbReference type="AlphaFoldDB" id="A0A8H7W461"/>
<name>A0A8H7W461_9HELO</name>
<proteinExistence type="predicted"/>
<gene>
    <name evidence="1" type="ORF">IFR04_015214</name>
</gene>
<protein>
    <recommendedName>
        <fullName evidence="3">F-box domain-containing protein</fullName>
    </recommendedName>
</protein>
<accession>A0A8H7W461</accession>
<dbReference type="EMBL" id="JAFJYH010000452">
    <property type="protein sequence ID" value="KAG4411643.1"/>
    <property type="molecule type" value="Genomic_DNA"/>
</dbReference>
<reference evidence="1" key="1">
    <citation type="submission" date="2021-02" db="EMBL/GenBank/DDBJ databases">
        <title>Genome sequence Cadophora malorum strain M34.</title>
        <authorList>
            <person name="Stefanovic E."/>
            <person name="Vu D."/>
            <person name="Scully C."/>
            <person name="Dijksterhuis J."/>
            <person name="Roader J."/>
            <person name="Houbraken J."/>
        </authorList>
    </citation>
    <scope>NUCLEOTIDE SEQUENCE</scope>
    <source>
        <strain evidence="1">M34</strain>
    </source>
</reference>
<dbReference type="Proteomes" id="UP000664132">
    <property type="component" value="Unassembled WGS sequence"/>
</dbReference>
<organism evidence="1 2">
    <name type="scientific">Cadophora malorum</name>
    <dbReference type="NCBI Taxonomy" id="108018"/>
    <lineage>
        <taxon>Eukaryota</taxon>
        <taxon>Fungi</taxon>
        <taxon>Dikarya</taxon>
        <taxon>Ascomycota</taxon>
        <taxon>Pezizomycotina</taxon>
        <taxon>Leotiomycetes</taxon>
        <taxon>Helotiales</taxon>
        <taxon>Ploettnerulaceae</taxon>
        <taxon>Cadophora</taxon>
    </lineage>
</organism>
<comment type="caution">
    <text evidence="1">The sequence shown here is derived from an EMBL/GenBank/DDBJ whole genome shotgun (WGS) entry which is preliminary data.</text>
</comment>
<keyword evidence="2" id="KW-1185">Reference proteome</keyword>
<sequence length="275" mass="31792">MAICLLIIPQEIRTMILLYLLRSPTGHIVLYASTSRQSTRNGTLKIRPYDPNKPKSYRNARTIGFAVLRTCRQLYAESRGMIWKENIVTFQFSRPIFADDTERALARVLKYGHVLGDHLRNVELCAFWLCKDNAKKSLPALEFLQHCGGRGELKSVTLRNVSVGREDGWNMCEQLYLRRLQSEEDMRILEEALRDAGGSEGYLRDVQRRFVFDIDFLCTKMDVHTLTWWKSVGILEVPKLMKRLHVAFGGDLEVNGRLWMRNGAERESMSHLGRV</sequence>
<evidence type="ECO:0008006" key="3">
    <source>
        <dbReference type="Google" id="ProtNLM"/>
    </source>
</evidence>